<evidence type="ECO:0000256" key="5">
    <source>
        <dbReference type="ARBA" id="ARBA00023180"/>
    </source>
</evidence>
<evidence type="ECO:0000256" key="6">
    <source>
        <dbReference type="RuleBase" id="RU369006"/>
    </source>
</evidence>
<keyword evidence="5 6" id="KW-0325">Glycoprotein</keyword>
<accession>A0A6G5A4L0</accession>
<evidence type="ECO:0000256" key="1">
    <source>
        <dbReference type="ARBA" id="ARBA00004613"/>
    </source>
</evidence>
<dbReference type="GO" id="GO:0019957">
    <property type="term" value="F:C-C chemokine binding"/>
    <property type="evidence" value="ECO:0007669"/>
    <property type="project" value="InterPro"/>
</dbReference>
<feature type="chain" id="PRO_5026133270" description="Evasin" evidence="7">
    <location>
        <begin position="24"/>
        <end position="115"/>
    </location>
</feature>
<keyword evidence="2 6" id="KW-0964">Secreted</keyword>
<comment type="subcellular location">
    <subcellularLocation>
        <location evidence="1 6">Secreted</location>
    </subcellularLocation>
</comment>
<dbReference type="AlphaFoldDB" id="A0A6G5A4L0"/>
<dbReference type="EMBL" id="GIKN01003631">
    <property type="protein sequence ID" value="NIE45904.1"/>
    <property type="molecule type" value="Transcribed_RNA"/>
</dbReference>
<keyword evidence="3 6" id="KW-0732">Signal</keyword>
<reference evidence="8" key="1">
    <citation type="submission" date="2020-03" db="EMBL/GenBank/DDBJ databases">
        <title>A transcriptome and proteome of the tick Rhipicephalus microplus shaped by the genetic composition of its hosts and developmental stage.</title>
        <authorList>
            <person name="Garcia G.R."/>
            <person name="Ribeiro J.M.C."/>
            <person name="Maruyama S.R."/>
            <person name="Gardinasse L.G."/>
            <person name="Nelson K."/>
            <person name="Ferreira B.R."/>
            <person name="Andrade T.G."/>
            <person name="Santos I.K.F.M."/>
        </authorList>
    </citation>
    <scope>NUCLEOTIDE SEQUENCE</scope>
    <source>
        <strain evidence="8">NSGR</strain>
        <tissue evidence="8">Salivary glands</tissue>
    </source>
</reference>
<dbReference type="Pfam" id="PF19429">
    <property type="entry name" value="EVA_Class_A"/>
    <property type="match status" value="1"/>
</dbReference>
<feature type="signal peptide" evidence="7">
    <location>
        <begin position="1"/>
        <end position="23"/>
    </location>
</feature>
<evidence type="ECO:0000256" key="3">
    <source>
        <dbReference type="ARBA" id="ARBA00022729"/>
    </source>
</evidence>
<dbReference type="InterPro" id="IPR045797">
    <property type="entry name" value="EVA_Class_A"/>
</dbReference>
<evidence type="ECO:0000256" key="2">
    <source>
        <dbReference type="ARBA" id="ARBA00022525"/>
    </source>
</evidence>
<evidence type="ECO:0000256" key="7">
    <source>
        <dbReference type="SAM" id="SignalP"/>
    </source>
</evidence>
<name>A0A6G5A4L0_RHIMP</name>
<dbReference type="GO" id="GO:0005576">
    <property type="term" value="C:extracellular region"/>
    <property type="evidence" value="ECO:0007669"/>
    <property type="project" value="UniProtKB-SubCell"/>
</dbReference>
<protein>
    <recommendedName>
        <fullName evidence="6">Evasin</fullName>
    </recommendedName>
</protein>
<evidence type="ECO:0000256" key="4">
    <source>
        <dbReference type="ARBA" id="ARBA00023157"/>
    </source>
</evidence>
<keyword evidence="4 6" id="KW-1015">Disulfide bond</keyword>
<proteinExistence type="predicted"/>
<evidence type="ECO:0000313" key="8">
    <source>
        <dbReference type="EMBL" id="NIE45904.1"/>
    </source>
</evidence>
<comment type="function">
    <text evidence="6">Salivary chemokine-binding protein which binds to host chemokines.</text>
</comment>
<dbReference type="Gene3D" id="2.30.130.100">
    <property type="match status" value="1"/>
</dbReference>
<organism evidence="8">
    <name type="scientific">Rhipicephalus microplus</name>
    <name type="common">Cattle tick</name>
    <name type="synonym">Boophilus microplus</name>
    <dbReference type="NCBI Taxonomy" id="6941"/>
    <lineage>
        <taxon>Eukaryota</taxon>
        <taxon>Metazoa</taxon>
        <taxon>Ecdysozoa</taxon>
        <taxon>Arthropoda</taxon>
        <taxon>Chelicerata</taxon>
        <taxon>Arachnida</taxon>
        <taxon>Acari</taxon>
        <taxon>Parasitiformes</taxon>
        <taxon>Ixodida</taxon>
        <taxon>Ixodoidea</taxon>
        <taxon>Ixodidae</taxon>
        <taxon>Rhipicephalinae</taxon>
        <taxon>Rhipicephalus</taxon>
        <taxon>Boophilus</taxon>
    </lineage>
</organism>
<sequence length="115" mass="12427">MSPLVRTTICFFCLGLGIFAVNSTTRSESDEEFPGDPCLYGVVNTSFNEAVAVGCTQLCFNGSRINRPDNTSCINKTAEEVEALPTYTNFSCSVGICKNGTCVSLKNKRRVKGPL</sequence>